<dbReference type="EMBL" id="KE346199">
    <property type="protein sequence ID" value="EXC30162.1"/>
    <property type="molecule type" value="Genomic_DNA"/>
</dbReference>
<organism evidence="1 2">
    <name type="scientific">Morus notabilis</name>
    <dbReference type="NCBI Taxonomy" id="981085"/>
    <lineage>
        <taxon>Eukaryota</taxon>
        <taxon>Viridiplantae</taxon>
        <taxon>Streptophyta</taxon>
        <taxon>Embryophyta</taxon>
        <taxon>Tracheophyta</taxon>
        <taxon>Spermatophyta</taxon>
        <taxon>Magnoliopsida</taxon>
        <taxon>eudicotyledons</taxon>
        <taxon>Gunneridae</taxon>
        <taxon>Pentapetalae</taxon>
        <taxon>rosids</taxon>
        <taxon>fabids</taxon>
        <taxon>Rosales</taxon>
        <taxon>Moraceae</taxon>
        <taxon>Moreae</taxon>
        <taxon>Morus</taxon>
    </lineage>
</organism>
<evidence type="ECO:0000313" key="2">
    <source>
        <dbReference type="Proteomes" id="UP000030645"/>
    </source>
</evidence>
<protein>
    <submittedName>
        <fullName evidence="1">Uncharacterized protein</fullName>
    </submittedName>
</protein>
<name>W9S750_9ROSA</name>
<keyword evidence="2" id="KW-1185">Reference proteome</keyword>
<proteinExistence type="predicted"/>
<gene>
    <name evidence="1" type="ORF">L484_008493</name>
</gene>
<evidence type="ECO:0000313" key="1">
    <source>
        <dbReference type="EMBL" id="EXC30162.1"/>
    </source>
</evidence>
<dbReference type="AlphaFoldDB" id="W9S750"/>
<sequence>MSNEDNEMQQRDRETGEGLFAVTGDVDKIVRGLEDANMQRRSDVVGLDELVDDFLKERKMKELNEVVARCKATMPMKVLKDGADYP</sequence>
<accession>W9S750</accession>
<reference evidence="2" key="1">
    <citation type="submission" date="2013-01" db="EMBL/GenBank/DDBJ databases">
        <title>Draft Genome Sequence of a Mulberry Tree, Morus notabilis C.K. Schneid.</title>
        <authorList>
            <person name="He N."/>
            <person name="Zhao S."/>
        </authorList>
    </citation>
    <scope>NUCLEOTIDE SEQUENCE</scope>
</reference>
<dbReference type="Proteomes" id="UP000030645">
    <property type="component" value="Unassembled WGS sequence"/>
</dbReference>